<dbReference type="InterPro" id="IPR016195">
    <property type="entry name" value="Pol/histidinol_Pase-like"/>
</dbReference>
<evidence type="ECO:0000256" key="3">
    <source>
        <dbReference type="ARBA" id="ARBA00022694"/>
    </source>
</evidence>
<comment type="caution">
    <text evidence="5">The sequence shown here is derived from an EMBL/GenBank/DDBJ whole genome shotgun (WGS) entry which is preliminary data.</text>
</comment>
<dbReference type="InterPro" id="IPR002738">
    <property type="entry name" value="RNase_P_p30"/>
</dbReference>
<dbReference type="Gene3D" id="3.20.20.140">
    <property type="entry name" value="Metal-dependent hydrolases"/>
    <property type="match status" value="1"/>
</dbReference>
<keyword evidence="6" id="KW-1185">Reference proteome</keyword>
<organism evidence="5 6">
    <name type="scientific">Byssochlamys spectabilis (strain No. 5 / NBRC 109023)</name>
    <name type="common">Paecilomyces variotii</name>
    <dbReference type="NCBI Taxonomy" id="1356009"/>
    <lineage>
        <taxon>Eukaryota</taxon>
        <taxon>Fungi</taxon>
        <taxon>Dikarya</taxon>
        <taxon>Ascomycota</taxon>
        <taxon>Pezizomycotina</taxon>
        <taxon>Eurotiomycetes</taxon>
        <taxon>Eurotiomycetidae</taxon>
        <taxon>Eurotiales</taxon>
        <taxon>Thermoascaceae</taxon>
        <taxon>Paecilomyces</taxon>
    </lineage>
</organism>
<reference evidence="6" key="1">
    <citation type="journal article" date="2014" name="Genome Announc.">
        <title>Draft genome sequence of the formaldehyde-resistant fungus Byssochlamys spectabilis No. 5 (anamorph Paecilomyces variotii No. 5) (NBRC109023).</title>
        <authorList>
            <person name="Oka T."/>
            <person name="Ekino K."/>
            <person name="Fukuda K."/>
            <person name="Nomura Y."/>
        </authorList>
    </citation>
    <scope>NUCLEOTIDE SEQUENCE [LARGE SCALE GENOMIC DNA]</scope>
    <source>
        <strain evidence="6">No. 5 / NBRC 109023</strain>
    </source>
</reference>
<dbReference type="AlphaFoldDB" id="V5FZU0"/>
<keyword evidence="3" id="KW-0819">tRNA processing</keyword>
<evidence type="ECO:0000256" key="2">
    <source>
        <dbReference type="ARBA" id="ARBA00007331"/>
    </source>
</evidence>
<feature type="region of interest" description="Disordered" evidence="4">
    <location>
        <begin position="236"/>
        <end position="277"/>
    </location>
</feature>
<feature type="compositionally biased region" description="Low complexity" evidence="4">
    <location>
        <begin position="424"/>
        <end position="440"/>
    </location>
</feature>
<dbReference type="GO" id="GO:0005655">
    <property type="term" value="C:nucleolar ribonuclease P complex"/>
    <property type="evidence" value="ECO:0007669"/>
    <property type="project" value="TreeGrafter"/>
</dbReference>
<gene>
    <name evidence="5" type="ORF">PVAR5_2758</name>
</gene>
<dbReference type="SUPFAM" id="SSF89550">
    <property type="entry name" value="PHP domain-like"/>
    <property type="match status" value="1"/>
</dbReference>
<evidence type="ECO:0000256" key="4">
    <source>
        <dbReference type="SAM" id="MobiDB-lite"/>
    </source>
</evidence>
<evidence type="ECO:0000313" key="6">
    <source>
        <dbReference type="Proteomes" id="UP000018001"/>
    </source>
</evidence>
<dbReference type="GO" id="GO:0008033">
    <property type="term" value="P:tRNA processing"/>
    <property type="evidence" value="ECO:0007669"/>
    <property type="project" value="UniProtKB-KW"/>
</dbReference>
<dbReference type="GO" id="GO:0003723">
    <property type="term" value="F:RNA binding"/>
    <property type="evidence" value="ECO:0007669"/>
    <property type="project" value="TreeGrafter"/>
</dbReference>
<dbReference type="HOGENOM" id="CLU_518728_0_0_1"/>
<evidence type="ECO:0000313" key="5">
    <source>
        <dbReference type="EMBL" id="GAD94137.1"/>
    </source>
</evidence>
<protein>
    <submittedName>
        <fullName evidence="5">Uncharacterized protein</fullName>
    </submittedName>
</protein>
<dbReference type="PANTHER" id="PTHR13031">
    <property type="entry name" value="RIBONUCLEASE P SUBUNIT P30"/>
    <property type="match status" value="1"/>
</dbReference>
<dbReference type="eggNOG" id="KOG2363">
    <property type="taxonomic scope" value="Eukaryota"/>
</dbReference>
<name>V5FZU0_BYSSN</name>
<feature type="region of interest" description="Disordered" evidence="4">
    <location>
        <begin position="411"/>
        <end position="440"/>
    </location>
</feature>
<evidence type="ECO:0000256" key="1">
    <source>
        <dbReference type="ARBA" id="ARBA00004123"/>
    </source>
</evidence>
<dbReference type="InParanoid" id="V5FZU0"/>
<comment type="subcellular location">
    <subcellularLocation>
        <location evidence="1">Nucleus</location>
    </subcellularLocation>
</comment>
<proteinExistence type="inferred from homology"/>
<dbReference type="Proteomes" id="UP000018001">
    <property type="component" value="Unassembled WGS sequence"/>
</dbReference>
<accession>V5FZU0</accession>
<dbReference type="OrthoDB" id="17948at2759"/>
<feature type="compositionally biased region" description="Acidic residues" evidence="4">
    <location>
        <begin position="477"/>
        <end position="525"/>
    </location>
</feature>
<dbReference type="Pfam" id="PF01876">
    <property type="entry name" value="RNase_P_p30"/>
    <property type="match status" value="1"/>
</dbReference>
<dbReference type="FunFam" id="3.20.20.140:FF:000053">
    <property type="entry name" value="Ribonuclease P complex subunit Pop2"/>
    <property type="match status" value="1"/>
</dbReference>
<feature type="region of interest" description="Disordered" evidence="4">
    <location>
        <begin position="473"/>
        <end position="525"/>
    </location>
</feature>
<comment type="similarity">
    <text evidence="2">Belongs to the eukaryotic/archaeal RNase P protein component 3 family.</text>
</comment>
<dbReference type="EMBL" id="BAUL01000079">
    <property type="protein sequence ID" value="GAD94137.1"/>
    <property type="molecule type" value="Genomic_DNA"/>
</dbReference>
<sequence>MFYDLNVPYSPGDTEILHTLEFLADLGYTTVALSQTITGKIPLNAAPPSPPSNVPKSLTILSRVNIPLADPSQNQRLTALADTYSLVAVRPTNEKSLLNACNNLDCDLISLDFSERLPFHFKFKTLASAISRGVRFEICYGPGVTGSGVEARRNLIGNSMALIRATRGRGIIISSEAKRALGVRAPWDVINLACIWGLSQERGKEAICEEARKVTALAKLKRSSWRGIVDVVHGGENPKVEHAKTKKSAPTASDAADGLKRKASLSSEPPAEDPDKPLSKLAAAALSASAVALVVDVVAAAVVEDVVAAAVVEDVAAAAVVAAVIAAADDEDVAAELVCCTAAELEACSGVLLSVWATVLLATGTATLEDTTAGVEPATTALDAGVIIVANVDGSAGAELDGDMLKALAGQRQVQSQAPESDPASAAGVAAGTATADEDATTAAEDMAGVLIAATDDDDAATATDEDAPIAAAAAAADDDAATAATDDDAATATDEDAPIAAIDDDAEITAADEDAAAATTDDDV</sequence>
<dbReference type="PANTHER" id="PTHR13031:SF0">
    <property type="entry name" value="RIBONUCLEASE P PROTEIN SUBUNIT P30"/>
    <property type="match status" value="1"/>
</dbReference>